<gene>
    <name evidence="2" type="primary">gadl1</name>
    <name evidence="2" type="ORF">FJT64_011374</name>
</gene>
<name>A0A6A4VIX7_AMPAM</name>
<comment type="caution">
    <text evidence="2">The sequence shown here is derived from an EMBL/GenBank/DDBJ whole genome shotgun (WGS) entry which is preliminary data.</text>
</comment>
<evidence type="ECO:0000256" key="1">
    <source>
        <dbReference type="ARBA" id="ARBA00022793"/>
    </source>
</evidence>
<dbReference type="PANTHER" id="PTHR45677">
    <property type="entry name" value="GLUTAMATE DECARBOXYLASE-RELATED"/>
    <property type="match status" value="1"/>
</dbReference>
<sequence length="68" mass="7678">MMGKMSGRVAPRVKEAMVRSGTLMVGYQPLPHKQAVNFFRLVFTAVPPLGRAEVDYMLDEIERLGRDL</sequence>
<keyword evidence="3" id="KW-1185">Reference proteome</keyword>
<accession>A0A6A4VIX7</accession>
<reference evidence="2 3" key="1">
    <citation type="submission" date="2019-07" db="EMBL/GenBank/DDBJ databases">
        <title>Draft genome assembly of a fouling barnacle, Amphibalanus amphitrite (Darwin, 1854): The first reference genome for Thecostraca.</title>
        <authorList>
            <person name="Kim W."/>
        </authorList>
    </citation>
    <scope>NUCLEOTIDE SEQUENCE [LARGE SCALE GENOMIC DNA]</scope>
    <source>
        <strain evidence="2">SNU_AA5</strain>
        <tissue evidence="2">Soma without cirri and trophi</tissue>
    </source>
</reference>
<dbReference type="Gene3D" id="3.90.1150.170">
    <property type="match status" value="1"/>
</dbReference>
<dbReference type="OrthoDB" id="392571at2759"/>
<dbReference type="Proteomes" id="UP000440578">
    <property type="component" value="Unassembled WGS sequence"/>
</dbReference>
<organism evidence="2 3">
    <name type="scientific">Amphibalanus amphitrite</name>
    <name type="common">Striped barnacle</name>
    <name type="synonym">Balanus amphitrite</name>
    <dbReference type="NCBI Taxonomy" id="1232801"/>
    <lineage>
        <taxon>Eukaryota</taxon>
        <taxon>Metazoa</taxon>
        <taxon>Ecdysozoa</taxon>
        <taxon>Arthropoda</taxon>
        <taxon>Crustacea</taxon>
        <taxon>Multicrustacea</taxon>
        <taxon>Cirripedia</taxon>
        <taxon>Thoracica</taxon>
        <taxon>Thoracicalcarea</taxon>
        <taxon>Balanomorpha</taxon>
        <taxon>Balanoidea</taxon>
        <taxon>Balanidae</taxon>
        <taxon>Amphibalaninae</taxon>
        <taxon>Amphibalanus</taxon>
    </lineage>
</organism>
<keyword evidence="1" id="KW-0210">Decarboxylase</keyword>
<protein>
    <submittedName>
        <fullName evidence="2">Acidic amino acid decarboxylase GADL1</fullName>
    </submittedName>
</protein>
<dbReference type="EMBL" id="VIIS01001957">
    <property type="protein sequence ID" value="KAF0290392.1"/>
    <property type="molecule type" value="Genomic_DNA"/>
</dbReference>
<dbReference type="PANTHER" id="PTHR45677:SF8">
    <property type="entry name" value="CYSTEINE SULFINIC ACID DECARBOXYLASE"/>
    <property type="match status" value="1"/>
</dbReference>
<dbReference type="AlphaFoldDB" id="A0A6A4VIX7"/>
<evidence type="ECO:0000313" key="2">
    <source>
        <dbReference type="EMBL" id="KAF0290392.1"/>
    </source>
</evidence>
<evidence type="ECO:0000313" key="3">
    <source>
        <dbReference type="Proteomes" id="UP000440578"/>
    </source>
</evidence>
<proteinExistence type="predicted"/>
<dbReference type="GO" id="GO:0016831">
    <property type="term" value="F:carboxy-lyase activity"/>
    <property type="evidence" value="ECO:0007669"/>
    <property type="project" value="UniProtKB-KW"/>
</dbReference>
<keyword evidence="1" id="KW-0456">Lyase</keyword>
<dbReference type="GO" id="GO:0005737">
    <property type="term" value="C:cytoplasm"/>
    <property type="evidence" value="ECO:0007669"/>
    <property type="project" value="TreeGrafter"/>
</dbReference>